<dbReference type="SMART" id="SM00634">
    <property type="entry name" value="BID_1"/>
    <property type="match status" value="3"/>
</dbReference>
<feature type="domain" description="Big-1" evidence="2">
    <location>
        <begin position="260"/>
        <end position="352"/>
    </location>
</feature>
<dbReference type="SUPFAM" id="SSF49373">
    <property type="entry name" value="Invasin/intimin cell-adhesion fragments"/>
    <property type="match status" value="3"/>
</dbReference>
<organism evidence="3 4">
    <name type="scientific">Methanoculleus frigidifontis</name>
    <dbReference type="NCBI Taxonomy" id="2584085"/>
    <lineage>
        <taxon>Archaea</taxon>
        <taxon>Methanobacteriati</taxon>
        <taxon>Methanobacteriota</taxon>
        <taxon>Stenosarchaea group</taxon>
        <taxon>Methanomicrobia</taxon>
        <taxon>Methanomicrobiales</taxon>
        <taxon>Methanomicrobiaceae</taxon>
        <taxon>Methanoculleus</taxon>
    </lineage>
</organism>
<evidence type="ECO:0000256" key="1">
    <source>
        <dbReference type="ARBA" id="ARBA00010116"/>
    </source>
</evidence>
<keyword evidence="4" id="KW-1185">Reference proteome</keyword>
<dbReference type="InterPro" id="IPR008964">
    <property type="entry name" value="Invasin/intimin_cell_adhesion"/>
</dbReference>
<sequence>MELVLGWGNRVWEEHMNMKYWIFGCLLLGVVMLTSPAGAQIPDQVGITGSTPWLVAGGGERATISVEVLDGTTPLAGLDVAFSVDAAYGSITPASGVTDANGRATATFTPGTLSGDAPITVRVTYPDGEIIQDYLQQIDHAAPYSVAGIDYAAEVPVDTTTNVTVRLVDRYGNPIDNRNTAESVIFSVGSADGTAGFVSGEECVSTVSREVDGAGAALAVLRVGQRAGDNIVVIDVPDPLVDPPFVSILGVADGNPDNIVGYAEPNPAVLPADGESMFFLTFVVRDRYGNAVQDTPVSITNSRGGEANTFLTNSLGQVTLSYGPTVRIGEVTLTATAAENDSVSAARTVEFVSDDPVNMVLTANPEVMASRDVNDSISSIIRAKVVDIRGNPVENEPVSFALRNVDIGGYTEIASPELSSSVAVTDSNGYADITFRPGAFTNDILDPGFNSTASGTCEVAATWGEITRNVTLTWKNYPYLSIETTVDPENGTVDVNETIDVGIRLRGDGWVVQQMLPLDIVLCIDRGEDMLLNDTANKKEGWDRMIYAREAAWNFTEFLALGDNRVGLVTFGDMSIDTLQHAAPAEFVDGYVDLINLPNTYNWKKNLAKDGNANDDVIAVNSYYPGNGRIRYLDFAEVVKPLDSGTWLDIRTSLWDIVPANREKTGEATAPLRKGLHAAIKHLEVNGRPGAVKAVVVLMQNKYCYYGDPFGPENGGSPMACDPDDKSLASGTADYYAFGDCDDENMAAYASAHGIKIYPIYYANSGSTSEEDVPRELAGQTGGRYFMAEDYFELEAALRDITLLLRDEASVNTEMDVTFESVTVNSNPVPGDDAFAYVYAPPTDSTRIYSYNRTATIIPAYARDDTLNWTENQTLHFDVGTIRVGQIWETSFRLRVLEAGNIEIFGENSYVTFNNGTDTVKLPALAITALPTGVSAPLGVVNLSVDDLQFTGDPARPVYDLLPLAWNVNYTGVHEVAEDLYYRSDGVSWIYLCSKTADNTTTADTYTVDVTDMAAGEYTFKVYATAPDAPDSATVLAVPVRVKDLSRAYIQIR</sequence>
<dbReference type="Pfam" id="PF02369">
    <property type="entry name" value="Big_1"/>
    <property type="match status" value="2"/>
</dbReference>
<evidence type="ECO:0000313" key="3">
    <source>
        <dbReference type="EMBL" id="MDN7025482.1"/>
    </source>
</evidence>
<accession>A0ABT8MC16</accession>
<dbReference type="RefSeq" id="WP_301664644.1">
    <property type="nucleotide sequence ID" value="NZ_VCYH01000008.1"/>
</dbReference>
<dbReference type="PROSITE" id="PS51127">
    <property type="entry name" value="BIG1"/>
    <property type="match status" value="2"/>
</dbReference>
<dbReference type="Proteomes" id="UP001168338">
    <property type="component" value="Unassembled WGS sequence"/>
</dbReference>
<dbReference type="Gene3D" id="2.60.40.10">
    <property type="entry name" value="Immunoglobulins"/>
    <property type="match status" value="3"/>
</dbReference>
<evidence type="ECO:0000313" key="4">
    <source>
        <dbReference type="Proteomes" id="UP001168338"/>
    </source>
</evidence>
<dbReference type="SUPFAM" id="SSF53300">
    <property type="entry name" value="vWA-like"/>
    <property type="match status" value="1"/>
</dbReference>
<feature type="domain" description="Big-1" evidence="2">
    <location>
        <begin position="44"/>
        <end position="138"/>
    </location>
</feature>
<proteinExistence type="inferred from homology"/>
<dbReference type="InterPro" id="IPR003344">
    <property type="entry name" value="Big_1_dom"/>
</dbReference>
<dbReference type="InterPro" id="IPR036465">
    <property type="entry name" value="vWFA_dom_sf"/>
</dbReference>
<protein>
    <recommendedName>
        <fullName evidence="2">Big-1 domain-containing protein</fullName>
    </recommendedName>
</protein>
<dbReference type="InterPro" id="IPR013783">
    <property type="entry name" value="Ig-like_fold"/>
</dbReference>
<evidence type="ECO:0000259" key="2">
    <source>
        <dbReference type="PROSITE" id="PS51127"/>
    </source>
</evidence>
<reference evidence="3" key="1">
    <citation type="submission" date="2019-05" db="EMBL/GenBank/DDBJ databases">
        <title>Methanoculleus sp. FWC-SCC1, a methanogenic archaeon isolated from deep marine cold seep.</title>
        <authorList>
            <person name="Chen Y.-W."/>
            <person name="Chen S.-C."/>
            <person name="Teng N.-H."/>
            <person name="Lai M.-C."/>
        </authorList>
    </citation>
    <scope>NUCLEOTIDE SEQUENCE</scope>
    <source>
        <strain evidence="3">FWC-SCC1</strain>
    </source>
</reference>
<comment type="caution">
    <text evidence="3">The sequence shown here is derived from an EMBL/GenBank/DDBJ whole genome shotgun (WGS) entry which is preliminary data.</text>
</comment>
<gene>
    <name evidence="3" type="ORF">FGU65_11380</name>
</gene>
<dbReference type="Gene3D" id="3.40.50.410">
    <property type="entry name" value="von Willebrand factor, type A domain"/>
    <property type="match status" value="1"/>
</dbReference>
<dbReference type="EMBL" id="VCYH01000008">
    <property type="protein sequence ID" value="MDN7025482.1"/>
    <property type="molecule type" value="Genomic_DNA"/>
</dbReference>
<name>A0ABT8MC16_9EURY</name>
<comment type="similarity">
    <text evidence="1">Belongs to the intimin/invasin family.</text>
</comment>